<reference evidence="1 2" key="1">
    <citation type="submission" date="2024-11" db="EMBL/GenBank/DDBJ databases">
        <title>A near-complete genome assembly of Cinchona calisaya.</title>
        <authorList>
            <person name="Lian D.C."/>
            <person name="Zhao X.W."/>
            <person name="Wei L."/>
        </authorList>
    </citation>
    <scope>NUCLEOTIDE SEQUENCE [LARGE SCALE GENOMIC DNA]</scope>
    <source>
        <tissue evidence="1">Nenye</tissue>
    </source>
</reference>
<keyword evidence="2" id="KW-1185">Reference proteome</keyword>
<dbReference type="AlphaFoldDB" id="A0ABD2YT72"/>
<proteinExistence type="predicted"/>
<dbReference type="EMBL" id="JBJUIK010000012">
    <property type="protein sequence ID" value="KAL3510019.1"/>
    <property type="molecule type" value="Genomic_DNA"/>
</dbReference>
<organism evidence="1 2">
    <name type="scientific">Cinchona calisaya</name>
    <dbReference type="NCBI Taxonomy" id="153742"/>
    <lineage>
        <taxon>Eukaryota</taxon>
        <taxon>Viridiplantae</taxon>
        <taxon>Streptophyta</taxon>
        <taxon>Embryophyta</taxon>
        <taxon>Tracheophyta</taxon>
        <taxon>Spermatophyta</taxon>
        <taxon>Magnoliopsida</taxon>
        <taxon>eudicotyledons</taxon>
        <taxon>Gunneridae</taxon>
        <taxon>Pentapetalae</taxon>
        <taxon>asterids</taxon>
        <taxon>lamiids</taxon>
        <taxon>Gentianales</taxon>
        <taxon>Rubiaceae</taxon>
        <taxon>Cinchonoideae</taxon>
        <taxon>Cinchoneae</taxon>
        <taxon>Cinchona</taxon>
    </lineage>
</organism>
<evidence type="ECO:0000313" key="2">
    <source>
        <dbReference type="Proteomes" id="UP001630127"/>
    </source>
</evidence>
<comment type="caution">
    <text evidence="1">The sequence shown here is derived from an EMBL/GenBank/DDBJ whole genome shotgun (WGS) entry which is preliminary data.</text>
</comment>
<sequence length="95" mass="10604">MGSSLQCKRITLNPTNKIQDTAAKWKKPSKGLLKMNVDGAWIEDKATVKIIIGDDQGEIMVALTEQIGRTPDDEGAEIMELLIVCYFQWIIILKA</sequence>
<gene>
    <name evidence="1" type="ORF">ACH5RR_029420</name>
</gene>
<dbReference type="Proteomes" id="UP001630127">
    <property type="component" value="Unassembled WGS sequence"/>
</dbReference>
<protein>
    <submittedName>
        <fullName evidence="1">Uncharacterized protein</fullName>
    </submittedName>
</protein>
<accession>A0ABD2YT72</accession>
<evidence type="ECO:0000313" key="1">
    <source>
        <dbReference type="EMBL" id="KAL3510019.1"/>
    </source>
</evidence>
<name>A0ABD2YT72_9GENT</name>